<reference evidence="3" key="3">
    <citation type="journal article" date="2016" name="Gigascience">
        <title>De novo construction of an expanded transcriptome assembly for the western tarnished plant bug, Lygus hesperus.</title>
        <authorList>
            <person name="Tassone E.E."/>
            <person name="Geib S.M."/>
            <person name="Hall B."/>
            <person name="Fabrick J.A."/>
            <person name="Brent C.S."/>
            <person name="Hull J.J."/>
        </authorList>
    </citation>
    <scope>NUCLEOTIDE SEQUENCE</scope>
</reference>
<gene>
    <name evidence="2" type="ORF">CM83_47473</name>
    <name evidence="3" type="ORF">g.31697</name>
</gene>
<organism evidence="2">
    <name type="scientific">Lygus hesperus</name>
    <name type="common">Western plant bug</name>
    <dbReference type="NCBI Taxonomy" id="30085"/>
    <lineage>
        <taxon>Eukaryota</taxon>
        <taxon>Metazoa</taxon>
        <taxon>Ecdysozoa</taxon>
        <taxon>Arthropoda</taxon>
        <taxon>Hexapoda</taxon>
        <taxon>Insecta</taxon>
        <taxon>Pterygota</taxon>
        <taxon>Neoptera</taxon>
        <taxon>Paraneoptera</taxon>
        <taxon>Hemiptera</taxon>
        <taxon>Heteroptera</taxon>
        <taxon>Panheteroptera</taxon>
        <taxon>Cimicomorpha</taxon>
        <taxon>Miridae</taxon>
        <taxon>Mirini</taxon>
        <taxon>Lygus</taxon>
    </lineage>
</organism>
<sequence length="313" mass="34854">MQLQVNKSQHDAKGNKLRPARLRTPAERLSYYYAGFMSSDLLCILPGNTSRILERALENYHETLPVQTVEVITNLRQHELDNDSDMEEEVSSVLQDETNEGDDSKPRRRSMSVAALGGGASGERRSTTRGSLAPTRRSSVASNLRELENDAFANENFDRVNPNLAGAGKNGKQAHGYEIIRRQIEKAMCPKPNPNLDLHDERTLVTICAEENFLLFLSLVILGSAVKNLMQGQGGVDGDGEGGDREHNRDGTVNVNLPISGYTVLTITETLYGPESLLHQLFKREVLNIDSEDGMLRWSRPSLYLRGAWTSRM</sequence>
<evidence type="ECO:0000256" key="1">
    <source>
        <dbReference type="SAM" id="MobiDB-lite"/>
    </source>
</evidence>
<feature type="region of interest" description="Disordered" evidence="1">
    <location>
        <begin position="80"/>
        <end position="140"/>
    </location>
</feature>
<dbReference type="EMBL" id="GBHO01027294">
    <property type="protein sequence ID" value="JAG16310.1"/>
    <property type="molecule type" value="Transcribed_RNA"/>
</dbReference>
<protein>
    <submittedName>
        <fullName evidence="2">Uncharacterized protein</fullName>
    </submittedName>
</protein>
<dbReference type="EMBL" id="GDHC01021157">
    <property type="protein sequence ID" value="JAP97471.1"/>
    <property type="molecule type" value="Transcribed_RNA"/>
</dbReference>
<name>A0A0A9XGV0_LYGHE</name>
<evidence type="ECO:0000313" key="2">
    <source>
        <dbReference type="EMBL" id="JAG16310.1"/>
    </source>
</evidence>
<reference evidence="2" key="2">
    <citation type="submission" date="2014-07" db="EMBL/GenBank/DDBJ databases">
        <authorList>
            <person name="Hull J."/>
        </authorList>
    </citation>
    <scope>NUCLEOTIDE SEQUENCE</scope>
</reference>
<reference evidence="2" key="1">
    <citation type="journal article" date="2014" name="PLoS ONE">
        <title>Transcriptome-Based Identification of ABC Transporters in the Western Tarnished Plant Bug Lygus hesperus.</title>
        <authorList>
            <person name="Hull J.J."/>
            <person name="Chaney K."/>
            <person name="Geib S.M."/>
            <person name="Fabrick J.A."/>
            <person name="Brent C.S."/>
            <person name="Walsh D."/>
            <person name="Lavine L.C."/>
        </authorList>
    </citation>
    <scope>NUCLEOTIDE SEQUENCE</scope>
</reference>
<proteinExistence type="predicted"/>
<accession>A0A0A9XGV0</accession>
<dbReference type="AlphaFoldDB" id="A0A0A9XGV0"/>
<evidence type="ECO:0000313" key="3">
    <source>
        <dbReference type="EMBL" id="JAP97471.1"/>
    </source>
</evidence>